<dbReference type="Ensembl" id="ENSPKIT00000028840.1">
    <property type="protein sequence ID" value="ENSPKIP00000004851.1"/>
    <property type="gene ID" value="ENSPKIG00000021775.1"/>
</dbReference>
<feature type="compositionally biased region" description="Polar residues" evidence="16">
    <location>
        <begin position="1"/>
        <end position="10"/>
    </location>
</feature>
<proteinExistence type="inferred from homology"/>
<evidence type="ECO:0000256" key="16">
    <source>
        <dbReference type="SAM" id="MobiDB-lite"/>
    </source>
</evidence>
<keyword evidence="7" id="KW-0597">Phosphoprotein</keyword>
<evidence type="ECO:0000256" key="1">
    <source>
        <dbReference type="ARBA" id="ARBA00004123"/>
    </source>
</evidence>
<feature type="domain" description="Cyclin-dependent kinase inhibitor" evidence="17">
    <location>
        <begin position="32"/>
        <end position="80"/>
    </location>
</feature>
<comment type="subcellular location">
    <subcellularLocation>
        <location evidence="3">Cytoplasm</location>
    </subcellularLocation>
    <subcellularLocation>
        <location evidence="2">Endosome</location>
    </subcellularLocation>
    <subcellularLocation>
        <location evidence="1">Nucleus</location>
    </subcellularLocation>
</comment>
<dbReference type="GO" id="GO:0051087">
    <property type="term" value="F:protein-folding chaperone binding"/>
    <property type="evidence" value="ECO:0007669"/>
    <property type="project" value="TreeGrafter"/>
</dbReference>
<sequence>MSDVRLSNGSPPLERMEARVSDFPKPSACRVLFGMPNHEELQRELSERLREIEEAKSDKWNFDFAAHRPLPPGRYKWEPVDDAPEFYGGPRCTPADSRPADAAAENGVDVNGHGGSVQESAGARPPEHISEGQTDCKERATSQKRKRASADCSSQKKRSRNSSDEVIRNPVVPHSVENTPRKSSPKTQT</sequence>
<dbReference type="Gene3D" id="4.10.365.10">
    <property type="entry name" value="p27"/>
    <property type="match status" value="1"/>
</dbReference>
<evidence type="ECO:0000313" key="18">
    <source>
        <dbReference type="Ensembl" id="ENSPKIP00000004851.1"/>
    </source>
</evidence>
<evidence type="ECO:0000256" key="11">
    <source>
        <dbReference type="ARBA" id="ARBA00023242"/>
    </source>
</evidence>
<comment type="similarity">
    <text evidence="4">Belongs to the CDI family.</text>
</comment>
<dbReference type="GO" id="GO:0005768">
    <property type="term" value="C:endosome"/>
    <property type="evidence" value="ECO:0007669"/>
    <property type="project" value="UniProtKB-SubCell"/>
</dbReference>
<feature type="region of interest" description="Disordered" evidence="16">
    <location>
        <begin position="71"/>
        <end position="189"/>
    </location>
</feature>
<dbReference type="OrthoDB" id="6373236at2759"/>
<evidence type="ECO:0000256" key="5">
    <source>
        <dbReference type="ARBA" id="ARBA00014547"/>
    </source>
</evidence>
<keyword evidence="11" id="KW-0539">Nucleus</keyword>
<dbReference type="InterPro" id="IPR044898">
    <property type="entry name" value="CDI_dom_sf"/>
</dbReference>
<evidence type="ECO:0000256" key="14">
    <source>
        <dbReference type="ARBA" id="ARBA00031925"/>
    </source>
</evidence>
<keyword evidence="19" id="KW-1185">Reference proteome</keyword>
<dbReference type="GO" id="GO:0008285">
    <property type="term" value="P:negative regulation of cell population proliferation"/>
    <property type="evidence" value="ECO:0007669"/>
    <property type="project" value="TreeGrafter"/>
</dbReference>
<feature type="region of interest" description="Disordered" evidence="16">
    <location>
        <begin position="1"/>
        <end position="21"/>
    </location>
</feature>
<organism evidence="18 19">
    <name type="scientific">Paramormyrops kingsleyae</name>
    <dbReference type="NCBI Taxonomy" id="1676925"/>
    <lineage>
        <taxon>Eukaryota</taxon>
        <taxon>Metazoa</taxon>
        <taxon>Chordata</taxon>
        <taxon>Craniata</taxon>
        <taxon>Vertebrata</taxon>
        <taxon>Euteleostomi</taxon>
        <taxon>Actinopterygii</taxon>
        <taxon>Neopterygii</taxon>
        <taxon>Teleostei</taxon>
        <taxon>Osteoglossocephala</taxon>
        <taxon>Osteoglossomorpha</taxon>
        <taxon>Osteoglossiformes</taxon>
        <taxon>Mormyridae</taxon>
        <taxon>Paramormyrops</taxon>
    </lineage>
</organism>
<dbReference type="GO" id="GO:0000082">
    <property type="term" value="P:G1/S transition of mitotic cell cycle"/>
    <property type="evidence" value="ECO:0007669"/>
    <property type="project" value="TreeGrafter"/>
</dbReference>
<name>A0A3B3QHG9_9TELE</name>
<evidence type="ECO:0000256" key="3">
    <source>
        <dbReference type="ARBA" id="ARBA00004496"/>
    </source>
</evidence>
<keyword evidence="10" id="KW-0649">Protein kinase inhibitor</keyword>
<dbReference type="Proteomes" id="UP000261540">
    <property type="component" value="Unplaced"/>
</dbReference>
<evidence type="ECO:0000256" key="2">
    <source>
        <dbReference type="ARBA" id="ARBA00004177"/>
    </source>
</evidence>
<keyword evidence="12" id="KW-0131">Cell cycle</keyword>
<evidence type="ECO:0000256" key="6">
    <source>
        <dbReference type="ARBA" id="ARBA00022490"/>
    </source>
</evidence>
<accession>A0A3B3QHG9</accession>
<keyword evidence="9" id="KW-0832">Ubl conjugation</keyword>
<dbReference type="GO" id="GO:0045930">
    <property type="term" value="P:negative regulation of mitotic cell cycle"/>
    <property type="evidence" value="ECO:0007669"/>
    <property type="project" value="TreeGrafter"/>
</dbReference>
<dbReference type="AlphaFoldDB" id="A0A3B3QHG9"/>
<feature type="compositionally biased region" description="Basic and acidic residues" evidence="16">
    <location>
        <begin position="125"/>
        <end position="141"/>
    </location>
</feature>
<evidence type="ECO:0000256" key="4">
    <source>
        <dbReference type="ARBA" id="ARBA00006726"/>
    </source>
</evidence>
<dbReference type="PANTHER" id="PTHR10265">
    <property type="entry name" value="CYCLIN-DEPENDENT KINASE INHIBITOR 1"/>
    <property type="match status" value="1"/>
</dbReference>
<evidence type="ECO:0000256" key="12">
    <source>
        <dbReference type="ARBA" id="ARBA00023306"/>
    </source>
</evidence>
<keyword evidence="8" id="KW-0967">Endosome</keyword>
<dbReference type="GeneTree" id="ENSGT00940000159852"/>
<keyword evidence="6" id="KW-0963">Cytoplasm</keyword>
<reference evidence="18" key="1">
    <citation type="submission" date="2025-08" db="UniProtKB">
        <authorList>
            <consortium name="Ensembl"/>
        </authorList>
    </citation>
    <scope>IDENTIFICATION</scope>
</reference>
<evidence type="ECO:0000256" key="13">
    <source>
        <dbReference type="ARBA" id="ARBA00031903"/>
    </source>
</evidence>
<dbReference type="GO" id="GO:0004861">
    <property type="term" value="F:cyclin-dependent protein serine/threonine kinase inhibitor activity"/>
    <property type="evidence" value="ECO:0007669"/>
    <property type="project" value="InterPro"/>
</dbReference>
<protein>
    <recommendedName>
        <fullName evidence="5">Cyclin-dependent kinase inhibitor 1B</fullName>
    </recommendedName>
    <alternativeName>
        <fullName evidence="14">Cyclin-dependent kinase inhibitor p27</fullName>
    </alternativeName>
    <alternativeName>
        <fullName evidence="13">p27Kip1</fullName>
    </alternativeName>
</protein>
<evidence type="ECO:0000256" key="15">
    <source>
        <dbReference type="ARBA" id="ARBA00045727"/>
    </source>
</evidence>
<dbReference type="STRING" id="1676925.ENSPKIP00000004851"/>
<feature type="compositionally biased region" description="Polar residues" evidence="16">
    <location>
        <begin position="176"/>
        <end position="189"/>
    </location>
</feature>
<reference evidence="18" key="2">
    <citation type="submission" date="2025-09" db="UniProtKB">
        <authorList>
            <consortium name="Ensembl"/>
        </authorList>
    </citation>
    <scope>IDENTIFICATION</scope>
</reference>
<dbReference type="InterPro" id="IPR003175">
    <property type="entry name" value="CDI_dom"/>
</dbReference>
<evidence type="ECO:0000256" key="7">
    <source>
        <dbReference type="ARBA" id="ARBA00022553"/>
    </source>
</evidence>
<comment type="function">
    <text evidence="15">Important regulator of cell cycle progression. Inhibits the kinase activity of CDK2 bound to cyclin A, but has little inhibitory activity on CDK2 bound to SPDYA. Involved in G1 arrest. Potent inhibitor of cyclin E- and cyclin A-CDK2 complexes. Forms a complex with cyclin type D-CDK4 complexes and is involved in the assembly, stability, and modulation of CCND1-CDK4 complex activation. Acts either as an inhibitor or an activator of cyclin type D-CDK4 complexes depending on its phosphorylation state and/or stoichometry.</text>
</comment>
<evidence type="ECO:0000313" key="19">
    <source>
        <dbReference type="Proteomes" id="UP000261540"/>
    </source>
</evidence>
<evidence type="ECO:0000259" key="17">
    <source>
        <dbReference type="Pfam" id="PF02234"/>
    </source>
</evidence>
<dbReference type="PANTHER" id="PTHR10265:SF9">
    <property type="entry name" value="CYCLIN-DEPENDENT KINASE INHIBITOR 1B"/>
    <property type="match status" value="1"/>
</dbReference>
<evidence type="ECO:0000256" key="8">
    <source>
        <dbReference type="ARBA" id="ARBA00022753"/>
    </source>
</evidence>
<dbReference type="Pfam" id="PF02234">
    <property type="entry name" value="CDI"/>
    <property type="match status" value="1"/>
</dbReference>
<dbReference type="GO" id="GO:0005634">
    <property type="term" value="C:nucleus"/>
    <property type="evidence" value="ECO:0007669"/>
    <property type="project" value="UniProtKB-SubCell"/>
</dbReference>
<evidence type="ECO:0000256" key="9">
    <source>
        <dbReference type="ARBA" id="ARBA00022843"/>
    </source>
</evidence>
<evidence type="ECO:0000256" key="10">
    <source>
        <dbReference type="ARBA" id="ARBA00023013"/>
    </source>
</evidence>